<feature type="compositionally biased region" description="Low complexity" evidence="8">
    <location>
        <begin position="727"/>
        <end position="746"/>
    </location>
</feature>
<dbReference type="InterPro" id="IPR034204">
    <property type="entry name" value="PfSUB1-like_cat_dom"/>
</dbReference>
<evidence type="ECO:0000256" key="8">
    <source>
        <dbReference type="SAM" id="MobiDB-lite"/>
    </source>
</evidence>
<dbReference type="GO" id="GO:0005975">
    <property type="term" value="P:carbohydrate metabolic process"/>
    <property type="evidence" value="ECO:0007669"/>
    <property type="project" value="UniProtKB-ARBA"/>
</dbReference>
<feature type="compositionally biased region" description="Low complexity" evidence="8">
    <location>
        <begin position="943"/>
        <end position="978"/>
    </location>
</feature>
<evidence type="ECO:0000256" key="3">
    <source>
        <dbReference type="ARBA" id="ARBA00022801"/>
    </source>
</evidence>
<dbReference type="GO" id="GO:0004252">
    <property type="term" value="F:serine-type endopeptidase activity"/>
    <property type="evidence" value="ECO:0007669"/>
    <property type="project" value="UniProtKB-UniRule"/>
</dbReference>
<dbReference type="InterPro" id="IPR023827">
    <property type="entry name" value="Peptidase_S8_Asp-AS"/>
</dbReference>
<feature type="domain" description="Peptidase S8/S53" evidence="9">
    <location>
        <begin position="227"/>
        <end position="493"/>
    </location>
</feature>
<keyword evidence="12" id="KW-1185">Reference proteome</keyword>
<proteinExistence type="inferred from homology"/>
<evidence type="ECO:0000313" key="12">
    <source>
        <dbReference type="Proteomes" id="UP000656042"/>
    </source>
</evidence>
<dbReference type="InterPro" id="IPR002909">
    <property type="entry name" value="IPT_dom"/>
</dbReference>
<dbReference type="Pfam" id="PF00082">
    <property type="entry name" value="Peptidase_S8"/>
    <property type="match status" value="1"/>
</dbReference>
<feature type="active site" description="Charge relay system" evidence="5 6">
    <location>
        <position position="293"/>
    </location>
</feature>
<dbReference type="Pfam" id="PF01833">
    <property type="entry name" value="TIG"/>
    <property type="match status" value="1"/>
</dbReference>
<keyword evidence="4 6" id="KW-0720">Serine protease</keyword>
<reference evidence="11" key="1">
    <citation type="journal article" date="2014" name="Int. J. Syst. Evol. Microbiol.">
        <title>Complete genome sequence of Corynebacterium casei LMG S-19264T (=DSM 44701T), isolated from a smear-ripened cheese.</title>
        <authorList>
            <consortium name="US DOE Joint Genome Institute (JGI-PGF)"/>
            <person name="Walter F."/>
            <person name="Albersmeier A."/>
            <person name="Kalinowski J."/>
            <person name="Ruckert C."/>
        </authorList>
    </citation>
    <scope>NUCLEOTIDE SEQUENCE</scope>
    <source>
        <strain evidence="11">CGMCC 4.7299</strain>
    </source>
</reference>
<feature type="compositionally biased region" description="Gly residues" evidence="8">
    <location>
        <begin position="710"/>
        <end position="726"/>
    </location>
</feature>
<dbReference type="InterPro" id="IPR023828">
    <property type="entry name" value="Peptidase_S8_Ser-AS"/>
</dbReference>
<feature type="region of interest" description="Disordered" evidence="8">
    <location>
        <begin position="891"/>
        <end position="993"/>
    </location>
</feature>
<comment type="similarity">
    <text evidence="1 6 7">Belongs to the peptidase S8 family.</text>
</comment>
<dbReference type="InterPro" id="IPR014756">
    <property type="entry name" value="Ig_E-set"/>
</dbReference>
<keyword evidence="2 6" id="KW-0645">Protease</keyword>
<comment type="caution">
    <text evidence="11">The sequence shown here is derived from an EMBL/GenBank/DDBJ whole genome shotgun (WGS) entry which is preliminary data.</text>
</comment>
<name>A0A8J3FN32_9ACTN</name>
<evidence type="ECO:0000256" key="5">
    <source>
        <dbReference type="PIRSR" id="PIRSR615500-1"/>
    </source>
</evidence>
<dbReference type="RefSeq" id="WP_189079174.1">
    <property type="nucleotide sequence ID" value="NZ_BMMX01000007.1"/>
</dbReference>
<dbReference type="PROSITE" id="PS00136">
    <property type="entry name" value="SUBTILASE_ASP"/>
    <property type="match status" value="1"/>
</dbReference>
<dbReference type="Proteomes" id="UP000656042">
    <property type="component" value="Unassembled WGS sequence"/>
</dbReference>
<feature type="compositionally biased region" description="Low complexity" evidence="8">
    <location>
        <begin position="651"/>
        <end position="678"/>
    </location>
</feature>
<accession>A0A8J3FN32</accession>
<evidence type="ECO:0000313" key="11">
    <source>
        <dbReference type="EMBL" id="GGK88598.1"/>
    </source>
</evidence>
<dbReference type="PROSITE" id="PS51892">
    <property type="entry name" value="SUBTILASE"/>
    <property type="match status" value="1"/>
</dbReference>
<evidence type="ECO:0008006" key="13">
    <source>
        <dbReference type="Google" id="ProtNLM"/>
    </source>
</evidence>
<evidence type="ECO:0000259" key="10">
    <source>
        <dbReference type="Pfam" id="PF01833"/>
    </source>
</evidence>
<feature type="domain" description="IPT/TIG" evidence="10">
    <location>
        <begin position="824"/>
        <end position="903"/>
    </location>
</feature>
<dbReference type="CDD" id="cd07473">
    <property type="entry name" value="Peptidases_S8_Subtilisin_like"/>
    <property type="match status" value="1"/>
</dbReference>
<feature type="region of interest" description="Disordered" evidence="8">
    <location>
        <begin position="651"/>
        <end position="821"/>
    </location>
</feature>
<gene>
    <name evidence="11" type="ORF">GCM10012284_23340</name>
</gene>
<feature type="active site" description="Charge relay system" evidence="5 6">
    <location>
        <position position="458"/>
    </location>
</feature>
<evidence type="ECO:0000256" key="7">
    <source>
        <dbReference type="RuleBase" id="RU003355"/>
    </source>
</evidence>
<dbReference type="Gene3D" id="2.60.40.10">
    <property type="entry name" value="Immunoglobulins"/>
    <property type="match status" value="1"/>
</dbReference>
<dbReference type="InterPro" id="IPR050131">
    <property type="entry name" value="Peptidase_S8_subtilisin-like"/>
</dbReference>
<evidence type="ECO:0000259" key="9">
    <source>
        <dbReference type="Pfam" id="PF00082"/>
    </source>
</evidence>
<dbReference type="EMBL" id="BMMX01000007">
    <property type="protein sequence ID" value="GGK88598.1"/>
    <property type="molecule type" value="Genomic_DNA"/>
</dbReference>
<sequence>MHVTRKVWAGLGAGALSLTLAAAGAVAVAPHVKDLPLLPLAAAGAVPDEFDHFLVRVAATAPLVPVALGLAPVTSAVPNLDLDKMSRLPRKVSMLQRSGDRVVAVLEDGSVVDVTSGVTESPAEEPVGADVVHVPAPLRDLATDPGVTEISQVDRTTWRVVGDVTQNRVRESTGLDATEDAILHVTSNDTYDSLLWALDNKGGSVGGFPAVADADVDGVESRRKADGAGVVVAIVDTGMQLDHPDLPPVWTNPGETCGNGVDDDHNGYVDDCTGWDFAHDDNTIFDAADSNDHATHIAGTIAAIPDNGRGIAGLAPGATIMPLKVSTNGSMLTSDIAEAIRYAADNGAKVINASFGGSPGSAPRSAVRVMEDAIAYAGSKGVLVAAAAGNDGANTDQAAVWPADLPLDNIISVGASTAAEERASFSNYGASTVDIFAPGHYIASTVPGSRYAAMQGTSMATPHVAAAAAAVLSADPSLTPAQLRQRLMDTADPVAAYQNISVTGGRLNAEQAIGSDPTVRGDGFHQFQPDTEHTGVLNVSASSGLVPAGATVALRATLATAVDGATYGVINHPVTVDGSAADTDESAQVTLADGLTGADLAGGGLDVRLGTSLPTGEYALVLDVVAADDPRFAYGRSTALFFAVGDPDTATTPDAGTAPDGSTPGSGTSPGDTTPGDGTTPGSGGTPGSGDTPGSTPGGSTPGDTTPGGTTPGGTTPGGTTPGGTTPGETVPGGTTPGSGTSPGDTTPGGGTAPGSGGTPGSGDTPGSTPGGSTPGDTSPGSGGTPDSGTAPGSPGSPSGPGTPADGGTPVTPPAPVSEDGIRITSLTPYHGPASGGTVVIISGSGFPEYPVVTIGGHPVAVLGQTLNSLTVVTPGGTAGSRVDVTVADHGDRSVTMPGGFAYDGDPSSGGGSPTAPDTGTSPGGSTPGDTTPGGTTPGGSTPGDTTPGGSTPGDTTPGDTTPGDTAPGDVTPTGPAGSAYRPGPTVGDSVSRNGLTLAPFAANNPLAAMPPSRWPSHRCGTAGCTAVPVR</sequence>
<feature type="compositionally biased region" description="Gly residues" evidence="8">
    <location>
        <begin position="747"/>
        <end position="761"/>
    </location>
</feature>
<keyword evidence="3 6" id="KW-0378">Hydrolase</keyword>
<protein>
    <recommendedName>
        <fullName evidence="13">IPT/TIG domain-containing protein</fullName>
    </recommendedName>
</protein>
<evidence type="ECO:0000256" key="6">
    <source>
        <dbReference type="PROSITE-ProRule" id="PRU01240"/>
    </source>
</evidence>
<feature type="compositionally biased region" description="Low complexity" evidence="8">
    <location>
        <begin position="787"/>
        <end position="810"/>
    </location>
</feature>
<dbReference type="AlphaFoldDB" id="A0A8J3FN32"/>
<feature type="compositionally biased region" description="Gly residues" evidence="8">
    <location>
        <begin position="679"/>
        <end position="688"/>
    </location>
</feature>
<dbReference type="SUPFAM" id="SSF81296">
    <property type="entry name" value="E set domains"/>
    <property type="match status" value="1"/>
</dbReference>
<dbReference type="InterPro" id="IPR036852">
    <property type="entry name" value="Peptidase_S8/S53_dom_sf"/>
</dbReference>
<reference evidence="11" key="2">
    <citation type="submission" date="2020-09" db="EMBL/GenBank/DDBJ databases">
        <authorList>
            <person name="Sun Q."/>
            <person name="Zhou Y."/>
        </authorList>
    </citation>
    <scope>NUCLEOTIDE SEQUENCE</scope>
    <source>
        <strain evidence="11">CGMCC 4.7299</strain>
    </source>
</reference>
<dbReference type="PANTHER" id="PTHR43806:SF11">
    <property type="entry name" value="CEREVISIN-RELATED"/>
    <property type="match status" value="1"/>
</dbReference>
<feature type="active site" description="Charge relay system" evidence="5 6">
    <location>
        <position position="236"/>
    </location>
</feature>
<organism evidence="11 12">
    <name type="scientific">Mangrovihabitans endophyticus</name>
    <dbReference type="NCBI Taxonomy" id="1751298"/>
    <lineage>
        <taxon>Bacteria</taxon>
        <taxon>Bacillati</taxon>
        <taxon>Actinomycetota</taxon>
        <taxon>Actinomycetes</taxon>
        <taxon>Micromonosporales</taxon>
        <taxon>Micromonosporaceae</taxon>
        <taxon>Mangrovihabitans</taxon>
    </lineage>
</organism>
<dbReference type="SUPFAM" id="SSF52743">
    <property type="entry name" value="Subtilisin-like"/>
    <property type="match status" value="1"/>
</dbReference>
<dbReference type="Gene3D" id="3.40.50.200">
    <property type="entry name" value="Peptidase S8/S53 domain"/>
    <property type="match status" value="1"/>
</dbReference>
<dbReference type="CDD" id="cd00603">
    <property type="entry name" value="IPT_PCSR"/>
    <property type="match status" value="1"/>
</dbReference>
<dbReference type="PANTHER" id="PTHR43806">
    <property type="entry name" value="PEPTIDASE S8"/>
    <property type="match status" value="1"/>
</dbReference>
<evidence type="ECO:0000256" key="2">
    <source>
        <dbReference type="ARBA" id="ARBA00022670"/>
    </source>
</evidence>
<evidence type="ECO:0000256" key="1">
    <source>
        <dbReference type="ARBA" id="ARBA00011073"/>
    </source>
</evidence>
<dbReference type="PRINTS" id="PR00723">
    <property type="entry name" value="SUBTILISIN"/>
</dbReference>
<dbReference type="InterPro" id="IPR013783">
    <property type="entry name" value="Ig-like_fold"/>
</dbReference>
<dbReference type="GO" id="GO:0006508">
    <property type="term" value="P:proteolysis"/>
    <property type="evidence" value="ECO:0007669"/>
    <property type="project" value="UniProtKB-KW"/>
</dbReference>
<dbReference type="InterPro" id="IPR000209">
    <property type="entry name" value="Peptidase_S8/S53_dom"/>
</dbReference>
<dbReference type="PROSITE" id="PS00138">
    <property type="entry name" value="SUBTILASE_SER"/>
    <property type="match status" value="1"/>
</dbReference>
<evidence type="ECO:0000256" key="4">
    <source>
        <dbReference type="ARBA" id="ARBA00022825"/>
    </source>
</evidence>
<dbReference type="InterPro" id="IPR015500">
    <property type="entry name" value="Peptidase_S8_subtilisin-rel"/>
</dbReference>